<proteinExistence type="predicted"/>
<evidence type="ECO:0000313" key="1">
    <source>
        <dbReference type="EMBL" id="EAR08600.1"/>
    </source>
</evidence>
<dbReference type="GO" id="GO:0016491">
    <property type="term" value="F:oxidoreductase activity"/>
    <property type="evidence" value="ECO:0007669"/>
    <property type="project" value="UniProtKB-KW"/>
</dbReference>
<keyword evidence="1" id="KW-0560">Oxidoreductase</keyword>
<comment type="caution">
    <text evidence="1">The sequence shown here is derived from an EMBL/GenBank/DDBJ whole genome shotgun (WGS) entry which is preliminary data.</text>
</comment>
<protein>
    <submittedName>
        <fullName evidence="1">Short chain dehydrogenase</fullName>
        <ecNumber evidence="1">1.1.1.-</ecNumber>
    </submittedName>
</protein>
<name>A4BGV4_9GAMM</name>
<reference evidence="1 2" key="1">
    <citation type="submission" date="2006-02" db="EMBL/GenBank/DDBJ databases">
        <authorList>
            <person name="Pinhassi J."/>
            <person name="Pedros-Alio C."/>
            <person name="Ferriera S."/>
            <person name="Johnson J."/>
            <person name="Kravitz S."/>
            <person name="Halpern A."/>
            <person name="Remington K."/>
            <person name="Beeson K."/>
            <person name="Tran B."/>
            <person name="Rogers Y.-H."/>
            <person name="Friedman R."/>
            <person name="Venter J.C."/>
        </authorList>
    </citation>
    <scope>NUCLEOTIDE SEQUENCE [LARGE SCALE GENOMIC DNA]</scope>
    <source>
        <strain evidence="1 2">MED297</strain>
    </source>
</reference>
<organism evidence="1 2">
    <name type="scientific">Reinekea blandensis MED297</name>
    <dbReference type="NCBI Taxonomy" id="314283"/>
    <lineage>
        <taxon>Bacteria</taxon>
        <taxon>Pseudomonadati</taxon>
        <taxon>Pseudomonadota</taxon>
        <taxon>Gammaproteobacteria</taxon>
        <taxon>Oceanospirillales</taxon>
        <taxon>Saccharospirillaceae</taxon>
        <taxon>Reinekea</taxon>
    </lineage>
</organism>
<sequence>MGFPEMIVSEPYRDITVNFNPFDD</sequence>
<dbReference type="Proteomes" id="UP000005953">
    <property type="component" value="Unassembled WGS sequence"/>
</dbReference>
<evidence type="ECO:0000313" key="2">
    <source>
        <dbReference type="Proteomes" id="UP000005953"/>
    </source>
</evidence>
<dbReference type="EMBL" id="AAOE01000018">
    <property type="protein sequence ID" value="EAR08600.1"/>
    <property type="molecule type" value="Genomic_DNA"/>
</dbReference>
<dbReference type="AlphaFoldDB" id="A4BGV4"/>
<gene>
    <name evidence="1" type="ORF">MED297_02810</name>
</gene>
<keyword evidence="2" id="KW-1185">Reference proteome</keyword>
<accession>A4BGV4</accession>
<dbReference type="HOGENOM" id="CLU_3421153_0_0_6"/>
<dbReference type="EC" id="1.1.1.-" evidence="1"/>